<dbReference type="Gene3D" id="1.25.40.10">
    <property type="entry name" value="Tetratricopeptide repeat domain"/>
    <property type="match status" value="1"/>
</dbReference>
<evidence type="ECO:0000313" key="1">
    <source>
        <dbReference type="EMBL" id="VDY45242.1"/>
    </source>
</evidence>
<dbReference type="Proteomes" id="UP000281393">
    <property type="component" value="Chromosome"/>
</dbReference>
<gene>
    <name evidence="1" type="ORF">NCTC7102_04798</name>
</gene>
<dbReference type="NCBIfam" id="NF033418">
    <property type="entry name" value="T6SS_TagK"/>
    <property type="match status" value="1"/>
</dbReference>
<organism evidence="1 2">
    <name type="scientific">Salmonella enterica subsp. enterica serovar Daytona</name>
    <dbReference type="NCBI Taxonomy" id="1962639"/>
    <lineage>
        <taxon>Bacteria</taxon>
        <taxon>Pseudomonadati</taxon>
        <taxon>Pseudomonadota</taxon>
        <taxon>Gammaproteobacteria</taxon>
        <taxon>Enterobacterales</taxon>
        <taxon>Enterobacteriaceae</taxon>
        <taxon>Salmonella</taxon>
    </lineage>
</organism>
<accession>A0A447JMU9</accession>
<reference evidence="1 2" key="1">
    <citation type="submission" date="2018-12" db="EMBL/GenBank/DDBJ databases">
        <authorList>
            <consortium name="Pathogen Informatics"/>
        </authorList>
    </citation>
    <scope>NUCLEOTIDE SEQUENCE [LARGE SCALE GENOMIC DNA]</scope>
    <source>
        <strain evidence="1 2">NCTC7102</strain>
    </source>
</reference>
<protein>
    <submittedName>
        <fullName evidence="1">Putative cytoplasmic protein</fullName>
    </submittedName>
</protein>
<dbReference type="EMBL" id="LR133909">
    <property type="protein sequence ID" value="VDY45242.1"/>
    <property type="molecule type" value="Genomic_DNA"/>
</dbReference>
<name>A0A447JMU9_SALET</name>
<evidence type="ECO:0000313" key="2">
    <source>
        <dbReference type="Proteomes" id="UP000281393"/>
    </source>
</evidence>
<dbReference type="AlphaFoldDB" id="A0A447JMU9"/>
<sequence>MKQDMWELRKIQSQGITDNAQYPAGTYIVFTAAAPYIPLFEQHGKDDIALSLVRHEEAWWIVNHSDELCCAVNEQVMEPHHRMRLNDGDTIEWGLSSWCLARTNDESRPDVSFPQLVQSSESVAEYLDLDWFKQQQLNPQNPFDIIPVRETASSYTGHEADSTLHQLYQEYQQALRPSGQEKPLRPKPFPRNEDAVTQDLTSLYDKKGDTDTLQDMVAGAPGIDAILDTLDTTGEGEMHWLAMESMPDILQLLSPELGGKTAHSEILPDLTRREHRIIGIDSHYRITPTQKNGNTAMKKTDTLPATLSALLQEYSIAEGIQMAEQQVRENPAKALCRHSLFQLLCVAGDWSRALHQLQLCARMEANYTQEARLYRELVRCEMFRHTVFQGEQRPGFLLPQPVWVESLLAALACHDDTGEVDKHRNTALEAITDTGGQWNGGAFDWASDSDSRLGPVLELVTGGVYIWLPFSQIRSLESPQPTRLTDLLWKPINITLMNGDTHGAWLFTRYSGSESASDALRLCRETAWQDGPGETTVRALGQKVWLTSHGDISLLDMAHCTFHAQENDGA</sequence>
<dbReference type="Pfam" id="PF07024">
    <property type="entry name" value="ImpE"/>
    <property type="match status" value="1"/>
</dbReference>
<dbReference type="InterPro" id="IPR047914">
    <property type="entry name" value="TagK-like_C"/>
</dbReference>
<dbReference type="InterPro" id="IPR011990">
    <property type="entry name" value="TPR-like_helical_dom_sf"/>
</dbReference>
<proteinExistence type="predicted"/>
<dbReference type="SUPFAM" id="SSF144059">
    <property type="entry name" value="ImpE-like"/>
    <property type="match status" value="1"/>
</dbReference>
<dbReference type="InterPro" id="IPR009211">
    <property type="entry name" value="TagJ"/>
</dbReference>
<dbReference type="NCBIfam" id="NF033419">
    <property type="entry name" value="T6SS_TagK_dom"/>
    <property type="match status" value="1"/>
</dbReference>